<dbReference type="RefSeq" id="WP_216470731.1">
    <property type="nucleotide sequence ID" value="NZ_JAHLQI010000005.1"/>
</dbReference>
<dbReference type="EMBL" id="JAHLQI010000005">
    <property type="protein sequence ID" value="MBU5491022.1"/>
    <property type="molecule type" value="Genomic_DNA"/>
</dbReference>
<proteinExistence type="predicted"/>
<reference evidence="2 3" key="1">
    <citation type="submission" date="2021-06" db="EMBL/GenBank/DDBJ databases">
        <authorList>
            <person name="Sun Q."/>
            <person name="Li D."/>
        </authorList>
    </citation>
    <scope>NUCLEOTIDE SEQUENCE [LARGE SCALE GENOMIC DNA]</scope>
    <source>
        <strain evidence="2 3">MSJd-7</strain>
    </source>
</reference>
<evidence type="ECO:0000259" key="1">
    <source>
        <dbReference type="SMART" id="SM00954"/>
    </source>
</evidence>
<accession>A0ABS6ETX1</accession>
<organism evidence="2 3">
    <name type="scientific">Butyricicoccus intestinisimiae</name>
    <dbReference type="NCBI Taxonomy" id="2841509"/>
    <lineage>
        <taxon>Bacteria</taxon>
        <taxon>Bacillati</taxon>
        <taxon>Bacillota</taxon>
        <taxon>Clostridia</taxon>
        <taxon>Eubacteriales</taxon>
        <taxon>Butyricicoccaceae</taxon>
        <taxon>Butyricicoccus</taxon>
    </lineage>
</organism>
<evidence type="ECO:0000313" key="3">
    <source>
        <dbReference type="Proteomes" id="UP000783588"/>
    </source>
</evidence>
<dbReference type="InterPro" id="IPR007685">
    <property type="entry name" value="RelA_SpoT"/>
</dbReference>
<gene>
    <name evidence="2" type="ORF">KQI75_10400</name>
</gene>
<keyword evidence="3" id="KW-1185">Reference proteome</keyword>
<comment type="caution">
    <text evidence="2">The sequence shown here is derived from an EMBL/GenBank/DDBJ whole genome shotgun (WGS) entry which is preliminary data.</text>
</comment>
<feature type="domain" description="RelA/SpoT" evidence="1">
    <location>
        <begin position="51"/>
        <end position="167"/>
    </location>
</feature>
<dbReference type="CDD" id="cd05399">
    <property type="entry name" value="NT_Rel-Spo_like"/>
    <property type="match status" value="1"/>
</dbReference>
<dbReference type="PANTHER" id="PTHR47837:SF1">
    <property type="entry name" value="GTP PYROPHOSPHOKINASE YJBM"/>
    <property type="match status" value="1"/>
</dbReference>
<dbReference type="Pfam" id="PF04607">
    <property type="entry name" value="RelA_SpoT"/>
    <property type="match status" value="1"/>
</dbReference>
<dbReference type="PANTHER" id="PTHR47837">
    <property type="entry name" value="GTP PYROPHOSPHOKINASE YJBM"/>
    <property type="match status" value="1"/>
</dbReference>
<sequence>MEQQTWDMDFLHPEVQQEYQDCIMVLVEKLRQFAEQQQAELHRELVSQIAWRLKSEQSILAKLRRKKREKTNDNIYRYINDLAGIRVVCLYLDDVDRVRAFLEKLPGIRVLKIKDFIKKPKNSGYQSLHMQVQFPNMRKVEIQIRTMGMDYWSVMEHELQYKKKSKIGRSLHKELLACASDMRRMDERMQNMRRLLDKQHRENTE</sequence>
<protein>
    <recommendedName>
        <fullName evidence="1">RelA/SpoT domain-containing protein</fullName>
    </recommendedName>
</protein>
<name>A0ABS6ETX1_9FIRM</name>
<dbReference type="Proteomes" id="UP000783588">
    <property type="component" value="Unassembled WGS sequence"/>
</dbReference>
<evidence type="ECO:0000313" key="2">
    <source>
        <dbReference type="EMBL" id="MBU5491022.1"/>
    </source>
</evidence>
<dbReference type="SMART" id="SM00954">
    <property type="entry name" value="RelA_SpoT"/>
    <property type="match status" value="1"/>
</dbReference>
<dbReference type="InterPro" id="IPR052366">
    <property type="entry name" value="GTP_Pyrophosphokinase"/>
</dbReference>